<proteinExistence type="predicted"/>
<dbReference type="AlphaFoldDB" id="A0AAV6UZS5"/>
<evidence type="ECO:0008006" key="4">
    <source>
        <dbReference type="Google" id="ProtNLM"/>
    </source>
</evidence>
<evidence type="ECO:0000256" key="1">
    <source>
        <dbReference type="SAM" id="SignalP"/>
    </source>
</evidence>
<keyword evidence="3" id="KW-1185">Reference proteome</keyword>
<sequence length="90" mass="10072">MRIFLFISINRTIHLIFGCSVDIYHQDHLDEGSLRVGSASEVLPVIHSGITVRATTMCFCPSPRRIWMPTRIRITLDNWEKGAVGGSTTA</sequence>
<feature type="chain" id="PRO_5043619367" description="Secreted protein" evidence="1">
    <location>
        <begin position="19"/>
        <end position="90"/>
    </location>
</feature>
<accession>A0AAV6UZS5</accession>
<comment type="caution">
    <text evidence="2">The sequence shown here is derived from an EMBL/GenBank/DDBJ whole genome shotgun (WGS) entry which is preliminary data.</text>
</comment>
<dbReference type="EMBL" id="JAFNEN010000220">
    <property type="protein sequence ID" value="KAG8189159.1"/>
    <property type="molecule type" value="Genomic_DNA"/>
</dbReference>
<reference evidence="2 3" key="1">
    <citation type="journal article" date="2022" name="Nat. Ecol. Evol.">
        <title>A masculinizing supergene underlies an exaggerated male reproductive morph in a spider.</title>
        <authorList>
            <person name="Hendrickx F."/>
            <person name="De Corte Z."/>
            <person name="Sonet G."/>
            <person name="Van Belleghem S.M."/>
            <person name="Kostlbacher S."/>
            <person name="Vangestel C."/>
        </authorList>
    </citation>
    <scope>NUCLEOTIDE SEQUENCE [LARGE SCALE GENOMIC DNA]</scope>
    <source>
        <strain evidence="2">W744_W776</strain>
    </source>
</reference>
<gene>
    <name evidence="2" type="ORF">JTE90_018451</name>
</gene>
<organism evidence="2 3">
    <name type="scientific">Oedothorax gibbosus</name>
    <dbReference type="NCBI Taxonomy" id="931172"/>
    <lineage>
        <taxon>Eukaryota</taxon>
        <taxon>Metazoa</taxon>
        <taxon>Ecdysozoa</taxon>
        <taxon>Arthropoda</taxon>
        <taxon>Chelicerata</taxon>
        <taxon>Arachnida</taxon>
        <taxon>Araneae</taxon>
        <taxon>Araneomorphae</taxon>
        <taxon>Entelegynae</taxon>
        <taxon>Araneoidea</taxon>
        <taxon>Linyphiidae</taxon>
        <taxon>Erigoninae</taxon>
        <taxon>Oedothorax</taxon>
    </lineage>
</organism>
<name>A0AAV6UZS5_9ARAC</name>
<evidence type="ECO:0000313" key="3">
    <source>
        <dbReference type="Proteomes" id="UP000827092"/>
    </source>
</evidence>
<evidence type="ECO:0000313" key="2">
    <source>
        <dbReference type="EMBL" id="KAG8189159.1"/>
    </source>
</evidence>
<protein>
    <recommendedName>
        <fullName evidence="4">Secreted protein</fullName>
    </recommendedName>
</protein>
<dbReference type="Proteomes" id="UP000827092">
    <property type="component" value="Unassembled WGS sequence"/>
</dbReference>
<feature type="signal peptide" evidence="1">
    <location>
        <begin position="1"/>
        <end position="18"/>
    </location>
</feature>
<keyword evidence="1" id="KW-0732">Signal</keyword>